<keyword evidence="1" id="KW-0175">Coiled coil</keyword>
<evidence type="ECO:0000256" key="1">
    <source>
        <dbReference type="SAM" id="Coils"/>
    </source>
</evidence>
<gene>
    <name evidence="3" type="ORF">A3J33_03470</name>
</gene>
<dbReference type="InterPro" id="IPR001943">
    <property type="entry name" value="UVR_dom"/>
</dbReference>
<proteinExistence type="predicted"/>
<evidence type="ECO:0000259" key="2">
    <source>
        <dbReference type="PROSITE" id="PS50151"/>
    </source>
</evidence>
<dbReference type="PROSITE" id="PS50151">
    <property type="entry name" value="UVR"/>
    <property type="match status" value="1"/>
</dbReference>
<feature type="coiled-coil region" evidence="1">
    <location>
        <begin position="231"/>
        <end position="270"/>
    </location>
</feature>
<comment type="caution">
    <text evidence="3">The sequence shown here is derived from an EMBL/GenBank/DDBJ whole genome shotgun (WGS) entry which is preliminary data.</text>
</comment>
<name>A0A1F4W1N8_UNCKA</name>
<dbReference type="EMBL" id="MEVM01000197">
    <property type="protein sequence ID" value="OGC63332.1"/>
    <property type="molecule type" value="Genomic_DNA"/>
</dbReference>
<dbReference type="Gene3D" id="4.10.860.10">
    <property type="entry name" value="UVR domain"/>
    <property type="match status" value="1"/>
</dbReference>
<dbReference type="AlphaFoldDB" id="A0A1F4W1N8"/>
<accession>A0A1F4W1N8</accession>
<feature type="domain" description="UVR" evidence="2">
    <location>
        <begin position="235"/>
        <end position="270"/>
    </location>
</feature>
<evidence type="ECO:0000313" key="3">
    <source>
        <dbReference type="EMBL" id="OGC63332.1"/>
    </source>
</evidence>
<reference evidence="3 4" key="1">
    <citation type="journal article" date="2016" name="Nat. Commun.">
        <title>Thousands of microbial genomes shed light on interconnected biogeochemical processes in an aquifer system.</title>
        <authorList>
            <person name="Anantharaman K."/>
            <person name="Brown C.T."/>
            <person name="Hug L.A."/>
            <person name="Sharon I."/>
            <person name="Castelle C.J."/>
            <person name="Probst A.J."/>
            <person name="Thomas B.C."/>
            <person name="Singh A."/>
            <person name="Wilkins M.J."/>
            <person name="Karaoz U."/>
            <person name="Brodie E.L."/>
            <person name="Williams K.H."/>
            <person name="Hubbard S.S."/>
            <person name="Banfield J.F."/>
        </authorList>
    </citation>
    <scope>NUCLEOTIDE SEQUENCE [LARGE SCALE GENOMIC DNA]</scope>
</reference>
<sequence>MSWVILSGQVGTGKLLIKSLGERLNSGEYLLTAMDGETFGHHRPGLEQLLFEMYGERGIATVLISDLPEYFKKITAVDPQPSTWALMEKDLERKKPFSRWKDEDNEIHKLQWELTRLALEAIKKADSENPAFLEARLLLDRALHSDQYWWASAKPWWSVEMIERGAKELSGAVLKMPGISVETKEKAKELYKSIIFTAFDWQREGLVDELAKEEDEDVRQRTDIGLPKLPREEIEKMIKNLEREMETVAKNQEFERAAQLRNRIAELRRYAG</sequence>
<organism evidence="3 4">
    <name type="scientific">candidate division WWE3 bacterium RIFCSPLOWO2_02_FULL_53_10</name>
    <dbReference type="NCBI Taxonomy" id="1802629"/>
    <lineage>
        <taxon>Bacteria</taxon>
        <taxon>Katanobacteria</taxon>
    </lineage>
</organism>
<dbReference type="Proteomes" id="UP000176492">
    <property type="component" value="Unassembled WGS sequence"/>
</dbReference>
<dbReference type="InterPro" id="IPR036876">
    <property type="entry name" value="UVR_dom_sf"/>
</dbReference>
<evidence type="ECO:0000313" key="4">
    <source>
        <dbReference type="Proteomes" id="UP000176492"/>
    </source>
</evidence>
<dbReference type="SUPFAM" id="SSF46600">
    <property type="entry name" value="C-terminal UvrC-binding domain of UvrB"/>
    <property type="match status" value="1"/>
</dbReference>
<protein>
    <recommendedName>
        <fullName evidence="2">UVR domain-containing protein</fullName>
    </recommendedName>
</protein>
<dbReference type="Pfam" id="PF02151">
    <property type="entry name" value="UVR"/>
    <property type="match status" value="1"/>
</dbReference>